<evidence type="ECO:0000313" key="1">
    <source>
        <dbReference type="EMBL" id="KRX18111.1"/>
    </source>
</evidence>
<accession>A0A0V0RUP8</accession>
<dbReference type="InterPro" id="IPR012337">
    <property type="entry name" value="RNaseH-like_sf"/>
</dbReference>
<dbReference type="OrthoDB" id="10068674at2759"/>
<dbReference type="STRING" id="6336.A0A0V0RUP8"/>
<dbReference type="EMBL" id="JYDL01000077">
    <property type="protein sequence ID" value="KRX18111.1"/>
    <property type="molecule type" value="Genomic_DNA"/>
</dbReference>
<proteinExistence type="predicted"/>
<gene>
    <name evidence="1" type="primary">SCAND3</name>
    <name evidence="1" type="ORF">T07_1982</name>
</gene>
<dbReference type="PANTHER" id="PTHR45913:SF22">
    <property type="entry name" value="SCAN BOX DOMAIN-CONTAINING PROTEIN"/>
    <property type="match status" value="1"/>
</dbReference>
<dbReference type="PANTHER" id="PTHR45913">
    <property type="entry name" value="EPM2A-INTERACTING PROTEIN 1"/>
    <property type="match status" value="1"/>
</dbReference>
<comment type="caution">
    <text evidence="1">The sequence shown here is derived from an EMBL/GenBank/DDBJ whole genome shotgun (WGS) entry which is preliminary data.</text>
</comment>
<dbReference type="SUPFAM" id="SSF53098">
    <property type="entry name" value="Ribonuclease H-like"/>
    <property type="match status" value="1"/>
</dbReference>
<protein>
    <submittedName>
        <fullName evidence="1">SCAN domain-containing protein 3</fullName>
    </submittedName>
</protein>
<sequence>MDKKTKYGFIPSPKNSQLPMCLICEKVLSNEAMKPSRLLEHLRKVHEDNANKDLSYFQSIPDKFYARPTLTTMFSSAVQQESNGMKASYNISLLVAKTELILPAFSEVLHTVLHKPATDIIKKIPLSNTTVQRRIDEMAADVEDTLYNYLKTVQFSLQLDDNELDGNEALLLAYVPFIKEEKINEELLFAKPLETDTTGRSIFLAIKEFLKKKEIPLTNLLVVATDGAPAMVGCHRGFIAYLKDSVPNVLAVHCVIHRQHLVAKHLTERLHCSLGYVIAAINKIRSIPLNDRIFSQLCEQNDEEFNRLLMHTEVRWLSKGACLSRFYELFETILEFFQNRDPSLRDSLKK</sequence>
<reference evidence="1 2" key="1">
    <citation type="submission" date="2015-01" db="EMBL/GenBank/DDBJ databases">
        <title>Evolution of Trichinella species and genotypes.</title>
        <authorList>
            <person name="Korhonen P.K."/>
            <person name="Edoardo P."/>
            <person name="Giuseppe L.R."/>
            <person name="Gasser R.B."/>
        </authorList>
    </citation>
    <scope>NUCLEOTIDE SEQUENCE [LARGE SCALE GENOMIC DNA]</scope>
    <source>
        <strain evidence="1">ISS37</strain>
    </source>
</reference>
<dbReference type="AlphaFoldDB" id="A0A0V0RUP8"/>
<keyword evidence="2" id="KW-1185">Reference proteome</keyword>
<evidence type="ECO:0000313" key="2">
    <source>
        <dbReference type="Proteomes" id="UP000054630"/>
    </source>
</evidence>
<organism evidence="1 2">
    <name type="scientific">Trichinella nelsoni</name>
    <dbReference type="NCBI Taxonomy" id="6336"/>
    <lineage>
        <taxon>Eukaryota</taxon>
        <taxon>Metazoa</taxon>
        <taxon>Ecdysozoa</taxon>
        <taxon>Nematoda</taxon>
        <taxon>Enoplea</taxon>
        <taxon>Dorylaimia</taxon>
        <taxon>Trichinellida</taxon>
        <taxon>Trichinellidae</taxon>
        <taxon>Trichinella</taxon>
    </lineage>
</organism>
<name>A0A0V0RUP8_9BILA</name>
<dbReference type="Proteomes" id="UP000054630">
    <property type="component" value="Unassembled WGS sequence"/>
</dbReference>